<name>A0ABW2J8K7_9BURK</name>
<evidence type="ECO:0000259" key="2">
    <source>
        <dbReference type="SMART" id="SM00014"/>
    </source>
</evidence>
<dbReference type="SMART" id="SM00014">
    <property type="entry name" value="acidPPc"/>
    <property type="match status" value="1"/>
</dbReference>
<dbReference type="PANTHER" id="PTHR14969:SF13">
    <property type="entry name" value="AT30094P"/>
    <property type="match status" value="1"/>
</dbReference>
<dbReference type="SUPFAM" id="SSF48317">
    <property type="entry name" value="Acid phosphatase/Vanadium-dependent haloperoxidase"/>
    <property type="match status" value="1"/>
</dbReference>
<dbReference type="InterPro" id="IPR036938">
    <property type="entry name" value="PAP2/HPO_sf"/>
</dbReference>
<dbReference type="CDD" id="cd03392">
    <property type="entry name" value="PAP2_like_2"/>
    <property type="match status" value="1"/>
</dbReference>
<feature type="transmembrane region" description="Helical" evidence="1">
    <location>
        <begin position="36"/>
        <end position="57"/>
    </location>
</feature>
<evidence type="ECO:0000313" key="3">
    <source>
        <dbReference type="EMBL" id="MFC7299592.1"/>
    </source>
</evidence>
<keyword evidence="1" id="KW-0812">Transmembrane</keyword>
<feature type="transmembrane region" description="Helical" evidence="1">
    <location>
        <begin position="203"/>
        <end position="221"/>
    </location>
</feature>
<dbReference type="Gene3D" id="1.20.144.10">
    <property type="entry name" value="Phosphatidic acid phosphatase type 2/haloperoxidase"/>
    <property type="match status" value="1"/>
</dbReference>
<evidence type="ECO:0000313" key="4">
    <source>
        <dbReference type="Proteomes" id="UP001596379"/>
    </source>
</evidence>
<protein>
    <submittedName>
        <fullName evidence="3">Phosphatase PAP2 family protein</fullName>
    </submittedName>
</protein>
<feature type="transmembrane region" description="Helical" evidence="1">
    <location>
        <begin position="146"/>
        <end position="167"/>
    </location>
</feature>
<keyword evidence="4" id="KW-1185">Reference proteome</keyword>
<dbReference type="EMBL" id="JBHTCC010000003">
    <property type="protein sequence ID" value="MFC7299592.1"/>
    <property type="molecule type" value="Genomic_DNA"/>
</dbReference>
<keyword evidence="1" id="KW-1133">Transmembrane helix</keyword>
<feature type="transmembrane region" description="Helical" evidence="1">
    <location>
        <begin position="77"/>
        <end position="99"/>
    </location>
</feature>
<sequence length="234" mass="25857">MKNFANAELTSYSLQLRNISDIPESERGLCSFNTRYLFGIFVSLAGFFLLSALTQLSRPWSFESSLLLSLHSYASPFFDQLALIASASVTVAGVIVLIFLVYRRAWYASTFLLAATLGTEAIAQVTKHIFHHSRPQLWDVISHQSSYGFPSGHAAVSMSIVLALFSISIPQSWDPAHKLACVAFVAAVGFSRMYLGVHFPIDILAGWSLAIAWVCMLRLMFKSADRRIGIGRAL</sequence>
<accession>A0ABW2J8K7</accession>
<proteinExistence type="predicted"/>
<gene>
    <name evidence="3" type="ORF">ACFQO0_14200</name>
</gene>
<dbReference type="PANTHER" id="PTHR14969">
    <property type="entry name" value="SPHINGOSINE-1-PHOSPHATE PHOSPHOHYDROLASE"/>
    <property type="match status" value="1"/>
</dbReference>
<organism evidence="3 4">
    <name type="scientific">Herminiimonas aquatilis</name>
    <dbReference type="NCBI Taxonomy" id="345342"/>
    <lineage>
        <taxon>Bacteria</taxon>
        <taxon>Pseudomonadati</taxon>
        <taxon>Pseudomonadota</taxon>
        <taxon>Betaproteobacteria</taxon>
        <taxon>Burkholderiales</taxon>
        <taxon>Oxalobacteraceae</taxon>
        <taxon>Herminiimonas</taxon>
    </lineage>
</organism>
<dbReference type="Pfam" id="PF01569">
    <property type="entry name" value="PAP2"/>
    <property type="match status" value="1"/>
</dbReference>
<dbReference type="Proteomes" id="UP001596379">
    <property type="component" value="Unassembled WGS sequence"/>
</dbReference>
<keyword evidence="1" id="KW-0472">Membrane</keyword>
<reference evidence="4" key="1">
    <citation type="journal article" date="2019" name="Int. J. Syst. Evol. Microbiol.">
        <title>The Global Catalogue of Microorganisms (GCM) 10K type strain sequencing project: providing services to taxonomists for standard genome sequencing and annotation.</title>
        <authorList>
            <consortium name="The Broad Institute Genomics Platform"/>
            <consortium name="The Broad Institute Genome Sequencing Center for Infectious Disease"/>
            <person name="Wu L."/>
            <person name="Ma J."/>
        </authorList>
    </citation>
    <scope>NUCLEOTIDE SEQUENCE [LARGE SCALE GENOMIC DNA]</scope>
    <source>
        <strain evidence="4">CCUG 36956</strain>
    </source>
</reference>
<dbReference type="RefSeq" id="WP_382235734.1">
    <property type="nucleotide sequence ID" value="NZ_JBHTCC010000003.1"/>
</dbReference>
<dbReference type="InterPro" id="IPR000326">
    <property type="entry name" value="PAP2/HPO"/>
</dbReference>
<feature type="domain" description="Phosphatidic acid phosphatase type 2/haloperoxidase" evidence="2">
    <location>
        <begin position="109"/>
        <end position="218"/>
    </location>
</feature>
<evidence type="ECO:0000256" key="1">
    <source>
        <dbReference type="SAM" id="Phobius"/>
    </source>
</evidence>
<comment type="caution">
    <text evidence="3">The sequence shown here is derived from an EMBL/GenBank/DDBJ whole genome shotgun (WGS) entry which is preliminary data.</text>
</comment>